<reference evidence="1" key="1">
    <citation type="submission" date="2014-02" db="EMBL/GenBank/DDBJ databases">
        <authorList>
            <person name="Genoscope - CEA"/>
        </authorList>
    </citation>
    <scope>NUCLEOTIDE SEQUENCE</scope>
    <source>
        <strain evidence="1">LS3</strain>
    </source>
</reference>
<accession>A0A060T4R7</accession>
<reference evidence="1" key="2">
    <citation type="submission" date="2014-06" db="EMBL/GenBank/DDBJ databases">
        <title>The complete genome of Blastobotrys (Arxula) adeninivorans LS3 - a yeast of biotechnological interest.</title>
        <authorList>
            <person name="Kunze G."/>
            <person name="Gaillardin C."/>
            <person name="Czernicka M."/>
            <person name="Durrens P."/>
            <person name="Martin T."/>
            <person name="Boer E."/>
            <person name="Gabaldon T."/>
            <person name="Cruz J."/>
            <person name="Talla E."/>
            <person name="Marck C."/>
            <person name="Goffeau A."/>
            <person name="Barbe V."/>
            <person name="Baret P."/>
            <person name="Baronian K."/>
            <person name="Beier S."/>
            <person name="Bleykasten C."/>
            <person name="Bode R."/>
            <person name="Casaregola S."/>
            <person name="Despons L."/>
            <person name="Fairhead C."/>
            <person name="Giersberg M."/>
            <person name="Gierski P."/>
            <person name="Hahnel U."/>
            <person name="Hartmann A."/>
            <person name="Jankowska D."/>
            <person name="Jubin C."/>
            <person name="Jung P."/>
            <person name="Lafontaine I."/>
            <person name="Leh-Louis V."/>
            <person name="Lemaire M."/>
            <person name="Marcet-Houben M."/>
            <person name="Mascher M."/>
            <person name="Morel G."/>
            <person name="Richard G.-F."/>
            <person name="Riechen J."/>
            <person name="Sacerdot C."/>
            <person name="Sarkar A."/>
            <person name="Savel G."/>
            <person name="Schacherer J."/>
            <person name="Sherman D."/>
            <person name="Straub M.-L."/>
            <person name="Stein N."/>
            <person name="Thierry A."/>
            <person name="Trautwein-Schult A."/>
            <person name="Westhof E."/>
            <person name="Worch S."/>
            <person name="Dujon B."/>
            <person name="Souciet J.-L."/>
            <person name="Wincker P."/>
            <person name="Scholz U."/>
            <person name="Neuveglise N."/>
        </authorList>
    </citation>
    <scope>NUCLEOTIDE SEQUENCE</scope>
    <source>
        <strain evidence="1">LS3</strain>
    </source>
</reference>
<dbReference type="InterPro" id="IPR012340">
    <property type="entry name" value="NA-bd_OB-fold"/>
</dbReference>
<proteinExistence type="predicted"/>
<evidence type="ECO:0000313" key="1">
    <source>
        <dbReference type="EMBL" id="CDP35784.1"/>
    </source>
</evidence>
<dbReference type="SUPFAM" id="SSF50249">
    <property type="entry name" value="Nucleic acid-binding proteins"/>
    <property type="match status" value="1"/>
</dbReference>
<protein>
    <submittedName>
        <fullName evidence="1">ARAD1C43362p</fullName>
    </submittedName>
</protein>
<name>A0A060T4R7_BLAAD</name>
<dbReference type="AlphaFoldDB" id="A0A060T4R7"/>
<gene>
    <name evidence="1" type="ORF">GNLVRS02_ARAD1C43362g</name>
</gene>
<dbReference type="GO" id="GO:0003723">
    <property type="term" value="F:RNA binding"/>
    <property type="evidence" value="ECO:0007669"/>
    <property type="project" value="InterPro"/>
</dbReference>
<dbReference type="GO" id="GO:0004540">
    <property type="term" value="F:RNA nuclease activity"/>
    <property type="evidence" value="ECO:0007669"/>
    <property type="project" value="InterPro"/>
</dbReference>
<organism evidence="1">
    <name type="scientific">Blastobotrys adeninivorans</name>
    <name type="common">Yeast</name>
    <name type="synonym">Arxula adeninivorans</name>
    <dbReference type="NCBI Taxonomy" id="409370"/>
    <lineage>
        <taxon>Eukaryota</taxon>
        <taxon>Fungi</taxon>
        <taxon>Dikarya</taxon>
        <taxon>Ascomycota</taxon>
        <taxon>Saccharomycotina</taxon>
        <taxon>Dipodascomycetes</taxon>
        <taxon>Dipodascales</taxon>
        <taxon>Trichomonascaceae</taxon>
        <taxon>Blastobotrys</taxon>
    </lineage>
</organism>
<sequence>MKRALSRALTGARGRIRSYNSPGKNACHFSIASPVNSFLTSWVTPGSSLRRVADTTYVGRPKQGRIWEYYNDLALSNSSTSPLSAFTPSVDEDSEFSLLATHDPTVYCGTQCKTLNLMPGDVIEAIDRQGVITFAVVVNPSLSSTTVSAYTLNGTTVHVAKRSVSFLLRGLIRSDFLHFAQSSDQEYRLYTTVQNIVTDFIYKSLQLAPRLEPYVHIAYARHALSNRVRGIDFITIVQDVMQASRQSEWDSLLSSFALYLCLNHPKSGFGRIPDTNDIVVIPESMMDNYSNVSTLLDNNDSGRVLSTFKSNIEAGTVNDSDSRMLIDFLKGYIIMPNPRHESTVSLILSTIYPHRDSDTWLTSVSSAHELLDSIGAWTDNTNPFNHQNIRWNNDANGTEFTDRLNLALNSKDYAHRKRWNTQLTPVYSFKGHDDIGVSIDTSKRDLWTLHIHLIDVNSWIRPDPILLDMLMGRAKSWCCGPRLLPTWFSDRVGFNANGPKRCVTFSVDILPWDPTNWNSRAMDVTLTLVDNVCVLNPSSVESTMGWQSRHSQWPDILESVRSGVNSEAKIDLSRDERLFLSNLKSILEKHSWWRTEHNAITEDDDIFSTANIINEMRICAGKMCALIGNRHQLHLPFRTPHGANVVSGTLPPQEVSELGLPDGYVDVGSPFDNVVSIVAQSTLRWFSDMRHLHQGGKQTDVEVSIILDKIYRQESWANSSKREMDFRLIEAQTSLIDYYDDRLKRYERLNTLGQELHEYGGVYVFRCTILEDGEHPNITRAYCHELEMTVEIKLSPATFVTQGDRVVCNEIIVFSPVDGLLVLGL</sequence>
<dbReference type="EMBL" id="HG937693">
    <property type="protein sequence ID" value="CDP35784.1"/>
    <property type="molecule type" value="Genomic_DNA"/>
</dbReference>